<dbReference type="KEGG" id="abac:LuPra_02826"/>
<evidence type="ECO:0000313" key="1">
    <source>
        <dbReference type="EMBL" id="AMY09607.1"/>
    </source>
</evidence>
<proteinExistence type="predicted"/>
<organism evidence="1 2">
    <name type="scientific">Luteitalea pratensis</name>
    <dbReference type="NCBI Taxonomy" id="1855912"/>
    <lineage>
        <taxon>Bacteria</taxon>
        <taxon>Pseudomonadati</taxon>
        <taxon>Acidobacteriota</taxon>
        <taxon>Vicinamibacteria</taxon>
        <taxon>Vicinamibacterales</taxon>
        <taxon>Vicinamibacteraceae</taxon>
        <taxon>Luteitalea</taxon>
    </lineage>
</organism>
<accession>A0A143PLZ2</accession>
<dbReference type="EMBL" id="CP015136">
    <property type="protein sequence ID" value="AMY09607.1"/>
    <property type="molecule type" value="Genomic_DNA"/>
</dbReference>
<evidence type="ECO:0000313" key="2">
    <source>
        <dbReference type="Proteomes" id="UP000076079"/>
    </source>
</evidence>
<dbReference type="AlphaFoldDB" id="A0A143PLZ2"/>
<gene>
    <name evidence="1" type="ORF">LuPra_02826</name>
</gene>
<name>A0A143PLZ2_LUTPR</name>
<keyword evidence="2" id="KW-1185">Reference proteome</keyword>
<dbReference type="RefSeq" id="WP_110171345.1">
    <property type="nucleotide sequence ID" value="NZ_CP015136.1"/>
</dbReference>
<protein>
    <submittedName>
        <fullName evidence="1">Uncharacterized protein</fullName>
    </submittedName>
</protein>
<reference evidence="1 2" key="1">
    <citation type="journal article" date="2016" name="Genome Announc.">
        <title>First Complete Genome Sequence of a Subdivision 6 Acidobacterium Strain.</title>
        <authorList>
            <person name="Huang S."/>
            <person name="Vieira S."/>
            <person name="Bunk B."/>
            <person name="Riedel T."/>
            <person name="Sproer C."/>
            <person name="Overmann J."/>
        </authorList>
    </citation>
    <scope>NUCLEOTIDE SEQUENCE [LARGE SCALE GENOMIC DNA]</scope>
    <source>
        <strain evidence="2">DSM 100886 HEG_-6_39</strain>
    </source>
</reference>
<reference evidence="2" key="2">
    <citation type="submission" date="2016-04" db="EMBL/GenBank/DDBJ databases">
        <title>First Complete Genome Sequence of a Subdivision 6 Acidobacterium.</title>
        <authorList>
            <person name="Huang S."/>
            <person name="Vieira S."/>
            <person name="Bunk B."/>
            <person name="Riedel T."/>
            <person name="Sproeer C."/>
            <person name="Overmann J."/>
        </authorList>
    </citation>
    <scope>NUCLEOTIDE SEQUENCE [LARGE SCALE GENOMIC DNA]</scope>
    <source>
        <strain evidence="2">DSM 100886 HEG_-6_39</strain>
    </source>
</reference>
<dbReference type="Proteomes" id="UP000076079">
    <property type="component" value="Chromosome"/>
</dbReference>
<sequence>MYTFNDQLTTDQKLALLDEWIAGTMKAVADSAPDGDHPDAEKHGEACERQRMLGQWVNLVQVERELAASQADLDDPDPDGDAMQEAWCRRTRLMLKVAGIEVQLRAERRKQSPDADRIARLRARSKGLYRKLSTAHEQAQGFALAETARAFAGLECEGEGCTEAQPCAPCACRQALVAARE</sequence>